<gene>
    <name evidence="2" type="ORF">ABK905_10550</name>
</gene>
<feature type="transmembrane region" description="Helical" evidence="1">
    <location>
        <begin position="7"/>
        <end position="28"/>
    </location>
</feature>
<name>A0AAU7QDL1_9GAMM</name>
<keyword evidence="1" id="KW-1133">Transmembrane helix</keyword>
<reference evidence="2" key="1">
    <citation type="submission" date="2024-06" db="EMBL/GenBank/DDBJ databases">
        <authorList>
            <person name="Coelho C."/>
            <person name="Bento M."/>
            <person name="Garcia E."/>
            <person name="Camelo A."/>
            <person name="Brandao I."/>
            <person name="Espirito Santo C."/>
            <person name="Trovao J."/>
            <person name="Verissimo A."/>
            <person name="Costa J."/>
            <person name="Tiago I."/>
        </authorList>
    </citation>
    <scope>NUCLEOTIDE SEQUENCE</scope>
    <source>
        <strain evidence="2">KWT182</strain>
    </source>
</reference>
<proteinExistence type="predicted"/>
<feature type="transmembrane region" description="Helical" evidence="1">
    <location>
        <begin position="70"/>
        <end position="89"/>
    </location>
</feature>
<sequence length="174" mass="18501">MTRHAESVFFFGLAGGAISLGLLLPGFLPPQTPFGGGFAALPVILTTIIGGWLSGLIAIIMTLAGQGVALYDKLVIGAVFLLLFAGKIWRKKPVIIALSIALVILACQSGGAAAAPYRAALWRCAAGLSVAGVPVDGMPVFFHDLFRPGGKKRLCRSQHRHEALRHDRQRHQPQ</sequence>
<feature type="transmembrane region" description="Helical" evidence="1">
    <location>
        <begin position="95"/>
        <end position="115"/>
    </location>
</feature>
<protein>
    <submittedName>
        <fullName evidence="2">Uncharacterized protein</fullName>
    </submittedName>
</protein>
<organism evidence="2">
    <name type="scientific">Acerihabitans sp. KWT182</name>
    <dbReference type="NCBI Taxonomy" id="3157919"/>
    <lineage>
        <taxon>Bacteria</taxon>
        <taxon>Pseudomonadati</taxon>
        <taxon>Pseudomonadota</taxon>
        <taxon>Gammaproteobacteria</taxon>
        <taxon>Enterobacterales</taxon>
        <taxon>Pectobacteriaceae</taxon>
        <taxon>Acerihabitans</taxon>
    </lineage>
</organism>
<evidence type="ECO:0000313" key="2">
    <source>
        <dbReference type="EMBL" id="XBS71330.1"/>
    </source>
</evidence>
<dbReference type="AlphaFoldDB" id="A0AAU7QDL1"/>
<accession>A0AAU7QDL1</accession>
<evidence type="ECO:0000256" key="1">
    <source>
        <dbReference type="SAM" id="Phobius"/>
    </source>
</evidence>
<dbReference type="EMBL" id="CP157947">
    <property type="protein sequence ID" value="XBS71330.1"/>
    <property type="molecule type" value="Genomic_DNA"/>
</dbReference>
<feature type="transmembrane region" description="Helical" evidence="1">
    <location>
        <begin position="40"/>
        <end position="63"/>
    </location>
</feature>
<keyword evidence="1" id="KW-0472">Membrane</keyword>
<keyword evidence="1" id="KW-0812">Transmembrane</keyword>